<evidence type="ECO:0000313" key="1">
    <source>
        <dbReference type="EMBL" id="CAK7924765.1"/>
    </source>
</evidence>
<organism evidence="1 2">
    <name type="scientific">Peronospora matthiolae</name>
    <dbReference type="NCBI Taxonomy" id="2874970"/>
    <lineage>
        <taxon>Eukaryota</taxon>
        <taxon>Sar</taxon>
        <taxon>Stramenopiles</taxon>
        <taxon>Oomycota</taxon>
        <taxon>Peronosporomycetes</taxon>
        <taxon>Peronosporales</taxon>
        <taxon>Peronosporaceae</taxon>
        <taxon>Peronospora</taxon>
    </lineage>
</organism>
<name>A0AAV1TUA0_9STRA</name>
<proteinExistence type="predicted"/>
<dbReference type="AlphaFoldDB" id="A0AAV1TUA0"/>
<gene>
    <name evidence="1" type="ORF">PM001_LOCUS9915</name>
</gene>
<accession>A0AAV1TUA0</accession>
<dbReference type="EMBL" id="CAKLBY020000078">
    <property type="protein sequence ID" value="CAK7924765.1"/>
    <property type="molecule type" value="Genomic_DNA"/>
</dbReference>
<dbReference type="Proteomes" id="UP001162060">
    <property type="component" value="Unassembled WGS sequence"/>
</dbReference>
<evidence type="ECO:0000313" key="2">
    <source>
        <dbReference type="Proteomes" id="UP001162060"/>
    </source>
</evidence>
<comment type="caution">
    <text evidence="1">The sequence shown here is derived from an EMBL/GenBank/DDBJ whole genome shotgun (WGS) entry which is preliminary data.</text>
</comment>
<sequence length="36" mass="3981">MNGQEELTMDEVEVARVTKHGYDEGHNDSGSLLGYV</sequence>
<reference evidence="1" key="1">
    <citation type="submission" date="2024-01" db="EMBL/GenBank/DDBJ databases">
        <authorList>
            <person name="Webb A."/>
        </authorList>
    </citation>
    <scope>NUCLEOTIDE SEQUENCE</scope>
    <source>
        <strain evidence="1">Pm1</strain>
    </source>
</reference>
<protein>
    <submittedName>
        <fullName evidence="1">Uncharacterized protein</fullName>
    </submittedName>
</protein>